<organism evidence="3 4">
    <name type="scientific">Cyclotella cryptica</name>
    <dbReference type="NCBI Taxonomy" id="29204"/>
    <lineage>
        <taxon>Eukaryota</taxon>
        <taxon>Sar</taxon>
        <taxon>Stramenopiles</taxon>
        <taxon>Ochrophyta</taxon>
        <taxon>Bacillariophyta</taxon>
        <taxon>Coscinodiscophyceae</taxon>
        <taxon>Thalassiosirophycidae</taxon>
        <taxon>Stephanodiscales</taxon>
        <taxon>Stephanodiscaceae</taxon>
        <taxon>Cyclotella</taxon>
    </lineage>
</organism>
<proteinExistence type="inferred from homology"/>
<dbReference type="PANTHER" id="PTHR10281">
    <property type="entry name" value="MEMBRANE-ASSOCIATED PROGESTERONE RECEPTOR COMPONENT-RELATED"/>
    <property type="match status" value="1"/>
</dbReference>
<dbReference type="EMBL" id="JABMIG020000010">
    <property type="protein sequence ID" value="KAL3804093.1"/>
    <property type="molecule type" value="Genomic_DNA"/>
</dbReference>
<evidence type="ECO:0000313" key="3">
    <source>
        <dbReference type="EMBL" id="KAL3804093.1"/>
    </source>
</evidence>
<dbReference type="InterPro" id="IPR050577">
    <property type="entry name" value="MAPR/NEUFC/NENF-like"/>
</dbReference>
<name>A0ABD3QUI0_9STRA</name>
<gene>
    <name evidence="3" type="ORF">HJC23_006484</name>
</gene>
<dbReference type="Gene3D" id="3.10.120.10">
    <property type="entry name" value="Cytochrome b5-like heme/steroid binding domain"/>
    <property type="match status" value="1"/>
</dbReference>
<comment type="caution">
    <text evidence="3">The sequence shown here is derived from an EMBL/GenBank/DDBJ whole genome shotgun (WGS) entry which is preliminary data.</text>
</comment>
<evidence type="ECO:0000259" key="2">
    <source>
        <dbReference type="SMART" id="SM01117"/>
    </source>
</evidence>
<dbReference type="InterPro" id="IPR001199">
    <property type="entry name" value="Cyt_B5-like_heme/steroid-bd"/>
</dbReference>
<comment type="similarity">
    <text evidence="1">Belongs to the cytochrome b5 family. MAPR subfamily.</text>
</comment>
<sequence>MRGRRDGENSSRSTHKAVVLLEVDKSAQAALCRGIIRPSNVIEPESMFEDLSVGPESCHVTCRATLASLYQHEWKFPRLIGNSTFHNQQVAKQIIAVSVRLSELLISPTLDDSIQADVVTWAAFYEHTISLGTFTQVYTSPTKHTNIHSHSIRPKTHLHAIDSDPSIQLIAAATIGAAAAATWWFSGAENRAKQTQYAEWEAKEKEYQAERERRARIEPREIWTVDDLKRFNGEEDESGPILLAVKGDVFNVWKGRNFYGKGGEYHIMAGRDATRFLAKNRLEEESEDELKVELNIAERANLEAWYWTIKNKYELVGRLEGYDSKSTEM</sequence>
<dbReference type="AlphaFoldDB" id="A0ABD3QUI0"/>
<protein>
    <recommendedName>
        <fullName evidence="2">Cytochrome b5 heme-binding domain-containing protein</fullName>
    </recommendedName>
</protein>
<dbReference type="InterPro" id="IPR036400">
    <property type="entry name" value="Cyt_B5-like_heme/steroid_sf"/>
</dbReference>
<keyword evidence="4" id="KW-1185">Reference proteome</keyword>
<dbReference type="Proteomes" id="UP001516023">
    <property type="component" value="Unassembled WGS sequence"/>
</dbReference>
<dbReference type="SUPFAM" id="SSF55856">
    <property type="entry name" value="Cytochrome b5-like heme/steroid binding domain"/>
    <property type="match status" value="1"/>
</dbReference>
<feature type="domain" description="Cytochrome b5 heme-binding" evidence="2">
    <location>
        <begin position="223"/>
        <end position="300"/>
    </location>
</feature>
<dbReference type="SMART" id="SM01117">
    <property type="entry name" value="Cyt-b5"/>
    <property type="match status" value="1"/>
</dbReference>
<dbReference type="PANTHER" id="PTHR10281:SF76">
    <property type="entry name" value="CALCUTTA CUP-RELATED"/>
    <property type="match status" value="1"/>
</dbReference>
<reference evidence="3 4" key="1">
    <citation type="journal article" date="2020" name="G3 (Bethesda)">
        <title>Improved Reference Genome for Cyclotella cryptica CCMP332, a Model for Cell Wall Morphogenesis, Salinity Adaptation, and Lipid Production in Diatoms (Bacillariophyta).</title>
        <authorList>
            <person name="Roberts W.R."/>
            <person name="Downey K.M."/>
            <person name="Ruck E.C."/>
            <person name="Traller J.C."/>
            <person name="Alverson A.J."/>
        </authorList>
    </citation>
    <scope>NUCLEOTIDE SEQUENCE [LARGE SCALE GENOMIC DNA]</scope>
    <source>
        <strain evidence="3 4">CCMP332</strain>
    </source>
</reference>
<accession>A0ABD3QUI0</accession>
<evidence type="ECO:0000313" key="4">
    <source>
        <dbReference type="Proteomes" id="UP001516023"/>
    </source>
</evidence>
<dbReference type="Pfam" id="PF00173">
    <property type="entry name" value="Cyt-b5"/>
    <property type="match status" value="1"/>
</dbReference>
<evidence type="ECO:0000256" key="1">
    <source>
        <dbReference type="ARBA" id="ARBA00038357"/>
    </source>
</evidence>